<organism evidence="2 3">
    <name type="scientific">Pseudomonas tructae</name>
    <dbReference type="NCBI Taxonomy" id="2518644"/>
    <lineage>
        <taxon>Bacteria</taxon>
        <taxon>Pseudomonadati</taxon>
        <taxon>Pseudomonadota</taxon>
        <taxon>Gammaproteobacteria</taxon>
        <taxon>Pseudomonadales</taxon>
        <taxon>Pseudomonadaceae</taxon>
        <taxon>Pseudomonas</taxon>
    </lineage>
</organism>
<dbReference type="CDD" id="cd00267">
    <property type="entry name" value="ABC_ATPase"/>
    <property type="match status" value="1"/>
</dbReference>
<dbReference type="InterPro" id="IPR051396">
    <property type="entry name" value="Bact_Antivir_Def_Nuclease"/>
</dbReference>
<dbReference type="AlphaFoldDB" id="A0A411MLH5"/>
<keyword evidence="2" id="KW-0067">ATP-binding</keyword>
<dbReference type="InterPro" id="IPR027417">
    <property type="entry name" value="P-loop_NTPase"/>
</dbReference>
<dbReference type="RefSeq" id="WP_130265471.1">
    <property type="nucleotide sequence ID" value="NZ_CP035952.1"/>
</dbReference>
<keyword evidence="2" id="KW-0547">Nucleotide-binding</keyword>
<dbReference type="OrthoDB" id="9789856at2"/>
<dbReference type="PANTHER" id="PTHR43581">
    <property type="entry name" value="ATP/GTP PHOSPHATASE"/>
    <property type="match status" value="1"/>
</dbReference>
<gene>
    <name evidence="2" type="ORF">EXN22_18725</name>
</gene>
<protein>
    <submittedName>
        <fullName evidence="2">ATP-binding protein</fullName>
    </submittedName>
</protein>
<evidence type="ECO:0000313" key="2">
    <source>
        <dbReference type="EMBL" id="QBF27622.1"/>
    </source>
</evidence>
<evidence type="ECO:0000259" key="1">
    <source>
        <dbReference type="SMART" id="SM00382"/>
    </source>
</evidence>
<dbReference type="PANTHER" id="PTHR43581:SF4">
    <property type="entry name" value="ATP_GTP PHOSPHATASE"/>
    <property type="match status" value="1"/>
</dbReference>
<dbReference type="SMART" id="SM00382">
    <property type="entry name" value="AAA"/>
    <property type="match status" value="1"/>
</dbReference>
<dbReference type="InterPro" id="IPR041685">
    <property type="entry name" value="AAA_GajA/Old/RecF-like"/>
</dbReference>
<proteinExistence type="predicted"/>
<dbReference type="GO" id="GO:0005524">
    <property type="term" value="F:ATP binding"/>
    <property type="evidence" value="ECO:0007669"/>
    <property type="project" value="UniProtKB-KW"/>
</dbReference>
<sequence length="650" mass="74246">MKLSFYRPYKSIQIFEDVELPDFTVITGANGSGKSHLLKAIQEEHIKIDGFDHLPQGANIIWHDATTLAPIDNPCPPSSQIVQEREQHWNSLSMLLYGPTANLKMITYRWPKLSKLEIEKLYKLEALQLLDYGVATDEAEKLHEQIQNTLKNEQLRIVNSFTQLNHPANSILIQHILSKFDKPIFTIDRKTFIDLYPIDWQPVNLFQQSFSRVCSEYQSTLITNEFNAYRRDFRGATTNALTPTEFINKHGSPPWEIINHIFEIADIKFRISPPDDSIDFVYQAMLTDTITNAKISFSDLSSGEKILMSFALCLYNTSKPESHIANLPKILLFDEIDAPLHPSMTKSLLDIIQKVFINEQKIKVIMTTHSPSTVALCPEESIFTMKKEGTKRLRKTNKDKALSLLMSGVPSLSLSYENRRQVFVESHLDVKYYDQILRKLKPMIHPAISLSFIASGKTKKGGCELVKDIVSQLSKNGNPTIRGLIDWDRKNQSTDNIVVLGSNKRYAIENYLLDPLLIAILLFQDKAIDRQDIGLEEHEGSAEILAMPPERLQRIADHIINIINPATLNTDRIKCEYISNQFIFVPRVMLEMQGHDLEDLLPEKIPALRGYKNNKGIKETVLKRVIDEHPSFIPKCFLHAFLSLQKPITG</sequence>
<reference evidence="2 3" key="1">
    <citation type="submission" date="2019-02" db="EMBL/GenBank/DDBJ databases">
        <title>Complete genome sequence of Pseudomonas sp. SNU WT1 isolated from rainbow trout.</title>
        <authorList>
            <person name="Oh W.T."/>
            <person name="Park S.C."/>
        </authorList>
    </citation>
    <scope>NUCLEOTIDE SEQUENCE [LARGE SCALE GENOMIC DNA]</scope>
    <source>
        <strain evidence="2 3">SNU WT1</strain>
    </source>
</reference>
<name>A0A411MLH5_9PSED</name>
<dbReference type="KEGG" id="ptk:EXN22_18725"/>
<keyword evidence="3" id="KW-1185">Reference proteome</keyword>
<dbReference type="Pfam" id="PF13175">
    <property type="entry name" value="AAA_15"/>
    <property type="match status" value="1"/>
</dbReference>
<dbReference type="Proteomes" id="UP000291130">
    <property type="component" value="Chromosome"/>
</dbReference>
<dbReference type="InterPro" id="IPR003593">
    <property type="entry name" value="AAA+_ATPase"/>
</dbReference>
<dbReference type="SUPFAM" id="SSF52540">
    <property type="entry name" value="P-loop containing nucleoside triphosphate hydrolases"/>
    <property type="match status" value="1"/>
</dbReference>
<feature type="domain" description="AAA+ ATPase" evidence="1">
    <location>
        <begin position="20"/>
        <end position="389"/>
    </location>
</feature>
<evidence type="ECO:0000313" key="3">
    <source>
        <dbReference type="Proteomes" id="UP000291130"/>
    </source>
</evidence>
<dbReference type="EMBL" id="CP035952">
    <property type="protein sequence ID" value="QBF27622.1"/>
    <property type="molecule type" value="Genomic_DNA"/>
</dbReference>
<dbReference type="Gene3D" id="3.40.50.300">
    <property type="entry name" value="P-loop containing nucleotide triphosphate hydrolases"/>
    <property type="match status" value="2"/>
</dbReference>
<accession>A0A411MLH5</accession>